<accession>A0A2X0MH83</accession>
<keyword evidence="1" id="KW-0812">Transmembrane</keyword>
<gene>
    <name evidence="2" type="primary">BQ5605_C091g13052</name>
    <name evidence="3" type="synonym">BQ5605_C026g10115</name>
    <name evidence="3" type="ORF">BQ5605_C026G10115</name>
    <name evidence="2" type="ORF">BQ5605_C091G13052</name>
</gene>
<dbReference type="Proteomes" id="UP000249464">
    <property type="component" value="Unassembled WGS sequence"/>
</dbReference>
<dbReference type="EMBL" id="FQNC01000003">
    <property type="protein sequence ID" value="SGY11518.1"/>
    <property type="molecule type" value="Genomic_DNA"/>
</dbReference>
<keyword evidence="1" id="KW-0472">Membrane</keyword>
<reference evidence="2 4" key="1">
    <citation type="submission" date="2016-11" db="EMBL/GenBank/DDBJ databases">
        <authorList>
            <person name="Jaros S."/>
            <person name="Januszkiewicz K."/>
            <person name="Wedrychowicz H."/>
        </authorList>
    </citation>
    <scope>NUCLEOTIDE SEQUENCE [LARGE SCALE GENOMIC DNA]</scope>
</reference>
<feature type="transmembrane region" description="Helical" evidence="1">
    <location>
        <begin position="12"/>
        <end position="31"/>
    </location>
</feature>
<dbReference type="EMBL" id="FQNC01000088">
    <property type="protein sequence ID" value="SGZ27534.1"/>
    <property type="molecule type" value="Genomic_DNA"/>
</dbReference>
<evidence type="ECO:0000313" key="2">
    <source>
        <dbReference type="EMBL" id="SGY11518.1"/>
    </source>
</evidence>
<sequence>MCSYSGTLPFNFVVQLRGIMGTVVLWILPYIPKLDHRVHWRPTHFTAEHRIRGHFIAPLHQLRPLRSSLSYRVFLYPLRNAHLD</sequence>
<keyword evidence="4" id="KW-1185">Reference proteome</keyword>
<proteinExistence type="predicted"/>
<dbReference type="AlphaFoldDB" id="A0A2X0MH83"/>
<keyword evidence="1" id="KW-1133">Transmembrane helix</keyword>
<evidence type="ECO:0000313" key="4">
    <source>
        <dbReference type="Proteomes" id="UP000249464"/>
    </source>
</evidence>
<evidence type="ECO:0000256" key="1">
    <source>
        <dbReference type="SAM" id="Phobius"/>
    </source>
</evidence>
<protein>
    <submittedName>
        <fullName evidence="3">BQ5605_C026g10115 protein</fullName>
    </submittedName>
    <submittedName>
        <fullName evidence="2">BQ5605_C091g13052 protein</fullName>
    </submittedName>
</protein>
<organism evidence="2 4">
    <name type="scientific">Microbotryum silenes-dioicae</name>
    <dbReference type="NCBI Taxonomy" id="796604"/>
    <lineage>
        <taxon>Eukaryota</taxon>
        <taxon>Fungi</taxon>
        <taxon>Dikarya</taxon>
        <taxon>Basidiomycota</taxon>
        <taxon>Pucciniomycotina</taxon>
        <taxon>Microbotryomycetes</taxon>
        <taxon>Microbotryales</taxon>
        <taxon>Microbotryaceae</taxon>
        <taxon>Microbotryum</taxon>
    </lineage>
</organism>
<name>A0A2X0MH83_9BASI</name>
<evidence type="ECO:0000313" key="3">
    <source>
        <dbReference type="EMBL" id="SGZ27534.1"/>
    </source>
</evidence>